<accession>C1GZX8</accession>
<feature type="compositionally biased region" description="Basic and acidic residues" evidence="1">
    <location>
        <begin position="462"/>
        <end position="498"/>
    </location>
</feature>
<dbReference type="EMBL" id="KN294001">
    <property type="protein sequence ID" value="EEH33019.1"/>
    <property type="molecule type" value="Genomic_DNA"/>
</dbReference>
<feature type="region of interest" description="Disordered" evidence="1">
    <location>
        <begin position="620"/>
        <end position="677"/>
    </location>
</feature>
<dbReference type="GeneID" id="9097055"/>
<dbReference type="AlphaFoldDB" id="C1GZX8"/>
<evidence type="ECO:0000256" key="1">
    <source>
        <dbReference type="SAM" id="MobiDB-lite"/>
    </source>
</evidence>
<feature type="compositionally biased region" description="Basic and acidic residues" evidence="1">
    <location>
        <begin position="642"/>
        <end position="658"/>
    </location>
</feature>
<feature type="compositionally biased region" description="Basic and acidic residues" evidence="1">
    <location>
        <begin position="278"/>
        <end position="296"/>
    </location>
</feature>
<dbReference type="InterPro" id="IPR058348">
    <property type="entry name" value="DUF8035"/>
</dbReference>
<proteinExistence type="predicted"/>
<dbReference type="eggNOG" id="ENOG502SM5I">
    <property type="taxonomic scope" value="Eukaryota"/>
</dbReference>
<evidence type="ECO:0000259" key="2">
    <source>
        <dbReference type="Pfam" id="PF26118"/>
    </source>
</evidence>
<dbReference type="Proteomes" id="UP000002059">
    <property type="component" value="Partially assembled WGS sequence"/>
</dbReference>
<organism evidence="3 4">
    <name type="scientific">Paracoccidioides lutzii (strain ATCC MYA-826 / Pb01)</name>
    <name type="common">Paracoccidioides brasiliensis</name>
    <dbReference type="NCBI Taxonomy" id="502779"/>
    <lineage>
        <taxon>Eukaryota</taxon>
        <taxon>Fungi</taxon>
        <taxon>Dikarya</taxon>
        <taxon>Ascomycota</taxon>
        <taxon>Pezizomycotina</taxon>
        <taxon>Eurotiomycetes</taxon>
        <taxon>Eurotiomycetidae</taxon>
        <taxon>Onygenales</taxon>
        <taxon>Ajellomycetaceae</taxon>
        <taxon>Paracoccidioides</taxon>
    </lineage>
</organism>
<feature type="compositionally biased region" description="Basic and acidic residues" evidence="1">
    <location>
        <begin position="319"/>
        <end position="363"/>
    </location>
</feature>
<feature type="compositionally biased region" description="Basic and acidic residues" evidence="1">
    <location>
        <begin position="399"/>
        <end position="422"/>
    </location>
</feature>
<feature type="compositionally biased region" description="Basic and acidic residues" evidence="1">
    <location>
        <begin position="513"/>
        <end position="531"/>
    </location>
</feature>
<feature type="domain" description="DUF8035" evidence="2">
    <location>
        <begin position="570"/>
        <end position="621"/>
    </location>
</feature>
<dbReference type="VEuPathDB" id="FungiDB:PAAG_04072"/>
<sequence>MSHPRYRQPSPDNRNFVDPMRASTGNVILGSDMEPYNLPRVGYDGYYSSSIAGDRNLEPYYKNYYYPKRSSHPPEDLITSHAFRLTDQPSITRTEYTIRPKGNTSSITDSNLRPLNVPIPSSPNRLFAGYEGGRPSRPSSYYAKNETERYILPSSSLPSRYRRIFSSDDREGILVLDDKEIPPRSERGGNLITGRNSQRVYPIPAPPNKSQDIDIGDSYSYTNPAEQFYRDFEASQSYLRDNPSRRKARPLSLTGLERYLPQIPRDPRDSGPPLSARGFDRIGRGETRRSSSRDNKGSVTSYSPDIRQGRSRAPVTLHQDGDKTPKQHEEYDALKESPSNRRSYADDASIKEGLHQKAREDARYGQIPKIDPNVRSTRDISMPGGLATAGLASGYSEGYRSRGYESDRSASLDGRKTRDPGRVARARQRRKEQSERKTDDELSEIETRSLRYRTKGHPGRVNLEESVERRHTYHIKGYENKSSDSRRHDVSSQRHSDKLLTNNPLVSTPADIPDQRKSYHTELARPKEPEVPPKSILKPPREKFPEDRTAVREGVAPLKDATKKGIPQGARWTKVDRKLVSPAALQGERYEERPDYVIILRVLTKAEIEDFARNTADIRAARYESYRRDHRKRRDDDEPDEEDRKSRLALEPPPDVRRRSPPGSHSSESRKTRASRS</sequence>
<keyword evidence="4" id="KW-1185">Reference proteome</keyword>
<dbReference type="OMA" id="MIDPMRA"/>
<reference evidence="3 4" key="1">
    <citation type="journal article" date="2011" name="PLoS Genet.">
        <title>Comparative genomic analysis of human fungal pathogens causing paracoccidioidomycosis.</title>
        <authorList>
            <person name="Desjardins C.A."/>
            <person name="Champion M.D."/>
            <person name="Holder J.W."/>
            <person name="Muszewska A."/>
            <person name="Goldberg J."/>
            <person name="Bailao A.M."/>
            <person name="Brigido M.M."/>
            <person name="Ferreira M.E."/>
            <person name="Garcia A.M."/>
            <person name="Grynberg M."/>
            <person name="Gujja S."/>
            <person name="Heiman D.I."/>
            <person name="Henn M.R."/>
            <person name="Kodira C.D."/>
            <person name="Leon-Narvaez H."/>
            <person name="Longo L.V."/>
            <person name="Ma L.J."/>
            <person name="Malavazi I."/>
            <person name="Matsuo A.L."/>
            <person name="Morais F.V."/>
            <person name="Pereira M."/>
            <person name="Rodriguez-Brito S."/>
            <person name="Sakthikumar S."/>
            <person name="Salem-Izacc S.M."/>
            <person name="Sykes S.M."/>
            <person name="Teixeira M.M."/>
            <person name="Vallejo M.C."/>
            <person name="Walter M.E."/>
            <person name="Yandava C."/>
            <person name="Young S."/>
            <person name="Zeng Q."/>
            <person name="Zucker J."/>
            <person name="Felipe M.S."/>
            <person name="Goldman G.H."/>
            <person name="Haas B.J."/>
            <person name="McEwen J.G."/>
            <person name="Nino-Vega G."/>
            <person name="Puccia R."/>
            <person name="San-Blas G."/>
            <person name="Soares C.M."/>
            <person name="Birren B.W."/>
            <person name="Cuomo C.A."/>
        </authorList>
    </citation>
    <scope>NUCLEOTIDE SEQUENCE [LARGE SCALE GENOMIC DNA]</scope>
    <source>
        <strain evidence="4">ATCC MYA-826 / Pb01</strain>
    </source>
</reference>
<gene>
    <name evidence="3" type="ORF">PAAG_04072</name>
</gene>
<feature type="region of interest" description="Disordered" evidence="1">
    <location>
        <begin position="236"/>
        <end position="569"/>
    </location>
</feature>
<dbReference type="HOGENOM" id="CLU_018248_0_0_1"/>
<feature type="compositionally biased region" description="Basic and acidic residues" evidence="1">
    <location>
        <begin position="539"/>
        <end position="551"/>
    </location>
</feature>
<feature type="region of interest" description="Disordered" evidence="1">
    <location>
        <begin position="180"/>
        <end position="219"/>
    </location>
</feature>
<dbReference type="RefSeq" id="XP_002793800.1">
    <property type="nucleotide sequence ID" value="XM_002793754.1"/>
</dbReference>
<evidence type="ECO:0000313" key="4">
    <source>
        <dbReference type="Proteomes" id="UP000002059"/>
    </source>
</evidence>
<evidence type="ECO:0000313" key="3">
    <source>
        <dbReference type="EMBL" id="EEH33019.1"/>
    </source>
</evidence>
<feature type="compositionally biased region" description="Basic and acidic residues" evidence="1">
    <location>
        <begin position="431"/>
        <end position="449"/>
    </location>
</feature>
<protein>
    <recommendedName>
        <fullName evidence="2">DUF8035 domain-containing protein</fullName>
    </recommendedName>
</protein>
<dbReference type="PANTHER" id="PTHR42081">
    <property type="entry name" value="ZINC FINGER PROTEIN DHHC DOMAIN CONTAINING PROTEIN"/>
    <property type="match status" value="1"/>
</dbReference>
<dbReference type="STRING" id="502779.C1GZX8"/>
<name>C1GZX8_PARBA</name>
<dbReference type="Pfam" id="PF26118">
    <property type="entry name" value="DUF8035"/>
    <property type="match status" value="1"/>
</dbReference>
<dbReference type="OrthoDB" id="5418088at2759"/>
<dbReference type="KEGG" id="pbl:PAAG_04072"/>
<dbReference type="PANTHER" id="PTHR42081:SF1">
    <property type="entry name" value="ZINC FINGER PROTEIN DHHC DOMAIN CONTAINING PROTEIN"/>
    <property type="match status" value="1"/>
</dbReference>